<evidence type="ECO:0000313" key="1">
    <source>
        <dbReference type="EMBL" id="JAH69835.1"/>
    </source>
</evidence>
<organism evidence="1">
    <name type="scientific">Anguilla anguilla</name>
    <name type="common">European freshwater eel</name>
    <name type="synonym">Muraena anguilla</name>
    <dbReference type="NCBI Taxonomy" id="7936"/>
    <lineage>
        <taxon>Eukaryota</taxon>
        <taxon>Metazoa</taxon>
        <taxon>Chordata</taxon>
        <taxon>Craniata</taxon>
        <taxon>Vertebrata</taxon>
        <taxon>Euteleostomi</taxon>
        <taxon>Actinopterygii</taxon>
        <taxon>Neopterygii</taxon>
        <taxon>Teleostei</taxon>
        <taxon>Anguilliformes</taxon>
        <taxon>Anguillidae</taxon>
        <taxon>Anguilla</taxon>
    </lineage>
</organism>
<dbReference type="EMBL" id="GBXM01038742">
    <property type="protein sequence ID" value="JAH69835.1"/>
    <property type="molecule type" value="Transcribed_RNA"/>
</dbReference>
<name>A0A0E9UXD3_ANGAN</name>
<proteinExistence type="predicted"/>
<dbReference type="AlphaFoldDB" id="A0A0E9UXD3"/>
<reference evidence="1" key="1">
    <citation type="submission" date="2014-11" db="EMBL/GenBank/DDBJ databases">
        <authorList>
            <person name="Amaro Gonzalez C."/>
        </authorList>
    </citation>
    <scope>NUCLEOTIDE SEQUENCE</scope>
</reference>
<reference evidence="1" key="2">
    <citation type="journal article" date="2015" name="Fish Shellfish Immunol.">
        <title>Early steps in the European eel (Anguilla anguilla)-Vibrio vulnificus interaction in the gills: Role of the RtxA13 toxin.</title>
        <authorList>
            <person name="Callol A."/>
            <person name="Pajuelo D."/>
            <person name="Ebbesson L."/>
            <person name="Teles M."/>
            <person name="MacKenzie S."/>
            <person name="Amaro C."/>
        </authorList>
    </citation>
    <scope>NUCLEOTIDE SEQUENCE</scope>
</reference>
<sequence>MDGLSSLRPAFCLIIKKTSSSSFRSIPRKPVATVSF</sequence>
<protein>
    <submittedName>
        <fullName evidence="1">Uncharacterized protein</fullName>
    </submittedName>
</protein>
<accession>A0A0E9UXD3</accession>